<dbReference type="InterPro" id="IPR020557">
    <property type="entry name" value="Fumarate_lyase_CS"/>
</dbReference>
<dbReference type="HAMAP" id="MF_00006">
    <property type="entry name" value="Arg_succ_lyase"/>
    <property type="match status" value="1"/>
</dbReference>
<evidence type="ECO:0000259" key="9">
    <source>
        <dbReference type="Pfam" id="PF14698"/>
    </source>
</evidence>
<reference evidence="10 11" key="1">
    <citation type="submission" date="2019-06" db="EMBL/GenBank/DDBJ databases">
        <title>Whole genome shotgun sequence of Nitrobacter winogradskyi NBRC 14297.</title>
        <authorList>
            <person name="Hosoyama A."/>
            <person name="Uohara A."/>
            <person name="Ohji S."/>
            <person name="Ichikawa N."/>
        </authorList>
    </citation>
    <scope>NUCLEOTIDE SEQUENCE [LARGE SCALE GENOMIC DNA]</scope>
    <source>
        <strain evidence="10 11">NBRC 14297</strain>
    </source>
</reference>
<dbReference type="GO" id="GO:0005829">
    <property type="term" value="C:cytosol"/>
    <property type="evidence" value="ECO:0007669"/>
    <property type="project" value="TreeGrafter"/>
</dbReference>
<evidence type="ECO:0000256" key="1">
    <source>
        <dbReference type="ARBA" id="ARBA00000985"/>
    </source>
</evidence>
<feature type="domain" description="Fumarate lyase N-terminal" evidence="8">
    <location>
        <begin position="8"/>
        <end position="302"/>
    </location>
</feature>
<dbReference type="Pfam" id="PF14698">
    <property type="entry name" value="ASL_C2"/>
    <property type="match status" value="1"/>
</dbReference>
<dbReference type="GO" id="GO:0042450">
    <property type="term" value="P:L-arginine biosynthetic process via ornithine"/>
    <property type="evidence" value="ECO:0007669"/>
    <property type="project" value="UniProtKB-UniRule"/>
</dbReference>
<dbReference type="FunFam" id="1.10.40.30:FF:000001">
    <property type="entry name" value="Argininosuccinate lyase"/>
    <property type="match status" value="1"/>
</dbReference>
<name>A0A4Y3WHG9_NITWI</name>
<dbReference type="InterPro" id="IPR022761">
    <property type="entry name" value="Fumarate_lyase_N"/>
</dbReference>
<dbReference type="OrthoDB" id="9769623at2"/>
<dbReference type="PRINTS" id="PR00145">
    <property type="entry name" value="ARGSUCLYASE"/>
</dbReference>
<dbReference type="AlphaFoldDB" id="A0A4Y3WHG9"/>
<evidence type="ECO:0000256" key="6">
    <source>
        <dbReference type="ARBA" id="ARBA00023239"/>
    </source>
</evidence>
<dbReference type="RefSeq" id="WP_141385030.1">
    <property type="nucleotide sequence ID" value="NZ_BJNF01000100.1"/>
</dbReference>
<accession>A0A4Y3WHG9</accession>
<dbReference type="PRINTS" id="PR00149">
    <property type="entry name" value="FUMRATELYASE"/>
</dbReference>
<evidence type="ECO:0000313" key="11">
    <source>
        <dbReference type="Proteomes" id="UP000318825"/>
    </source>
</evidence>
<comment type="pathway">
    <text evidence="2 7">Amino-acid biosynthesis; L-arginine biosynthesis; L-arginine from L-ornithine and carbamoyl phosphate: step 3/3.</text>
</comment>
<dbReference type="PANTHER" id="PTHR43814:SF1">
    <property type="entry name" value="ARGININOSUCCINATE LYASE"/>
    <property type="match status" value="1"/>
</dbReference>
<dbReference type="PROSITE" id="PS00163">
    <property type="entry name" value="FUMARATE_LYASES"/>
    <property type="match status" value="1"/>
</dbReference>
<dbReference type="Gene3D" id="1.10.275.10">
    <property type="entry name" value="Fumarase/aspartase (N-terminal domain)"/>
    <property type="match status" value="1"/>
</dbReference>
<evidence type="ECO:0000313" key="10">
    <source>
        <dbReference type="EMBL" id="GEC17289.1"/>
    </source>
</evidence>
<dbReference type="EMBL" id="BJNF01000100">
    <property type="protein sequence ID" value="GEC17289.1"/>
    <property type="molecule type" value="Genomic_DNA"/>
</dbReference>
<protein>
    <recommendedName>
        <fullName evidence="3 7">Argininosuccinate lyase</fullName>
        <shortName evidence="7">ASAL</shortName>
        <ecNumber evidence="3 7">4.3.2.1</ecNumber>
    </recommendedName>
    <alternativeName>
        <fullName evidence="7">Arginosuccinase</fullName>
    </alternativeName>
</protein>
<comment type="catalytic activity">
    <reaction evidence="1 7">
        <text>2-(N(omega)-L-arginino)succinate = fumarate + L-arginine</text>
        <dbReference type="Rhea" id="RHEA:24020"/>
        <dbReference type="ChEBI" id="CHEBI:29806"/>
        <dbReference type="ChEBI" id="CHEBI:32682"/>
        <dbReference type="ChEBI" id="CHEBI:57472"/>
        <dbReference type="EC" id="4.3.2.1"/>
    </reaction>
</comment>
<feature type="domain" description="Argininosuccinate lyase C-terminal" evidence="9">
    <location>
        <begin position="365"/>
        <end position="434"/>
    </location>
</feature>
<evidence type="ECO:0000256" key="2">
    <source>
        <dbReference type="ARBA" id="ARBA00004941"/>
    </source>
</evidence>
<dbReference type="FunFam" id="1.10.275.10:FF:000002">
    <property type="entry name" value="Argininosuccinate lyase"/>
    <property type="match status" value="1"/>
</dbReference>
<dbReference type="Pfam" id="PF00206">
    <property type="entry name" value="Lyase_1"/>
    <property type="match status" value="1"/>
</dbReference>
<gene>
    <name evidence="7 10" type="primary">argH</name>
    <name evidence="10" type="ORF">NWI01_31810</name>
</gene>
<keyword evidence="7" id="KW-0963">Cytoplasm</keyword>
<dbReference type="GO" id="GO:0004056">
    <property type="term" value="F:argininosuccinate lyase activity"/>
    <property type="evidence" value="ECO:0007669"/>
    <property type="project" value="UniProtKB-UniRule"/>
</dbReference>
<evidence type="ECO:0000256" key="5">
    <source>
        <dbReference type="ARBA" id="ARBA00022605"/>
    </source>
</evidence>
<dbReference type="PANTHER" id="PTHR43814">
    <property type="entry name" value="ARGININOSUCCINATE LYASE"/>
    <property type="match status" value="1"/>
</dbReference>
<evidence type="ECO:0000256" key="4">
    <source>
        <dbReference type="ARBA" id="ARBA00022571"/>
    </source>
</evidence>
<dbReference type="InterPro" id="IPR024083">
    <property type="entry name" value="Fumarase/histidase_N"/>
</dbReference>
<dbReference type="InterPro" id="IPR029419">
    <property type="entry name" value="Arg_succ_lyase_C"/>
</dbReference>
<dbReference type="SUPFAM" id="SSF48557">
    <property type="entry name" value="L-aspartase-like"/>
    <property type="match status" value="1"/>
</dbReference>
<dbReference type="UniPathway" id="UPA00068">
    <property type="reaction ID" value="UER00114"/>
</dbReference>
<dbReference type="FunFam" id="1.20.200.10:FF:000015">
    <property type="entry name" value="argininosuccinate lyase isoform X2"/>
    <property type="match status" value="1"/>
</dbReference>
<dbReference type="CDD" id="cd01359">
    <property type="entry name" value="Argininosuccinate_lyase"/>
    <property type="match status" value="1"/>
</dbReference>
<keyword evidence="5 7" id="KW-0028">Amino-acid biosynthesis</keyword>
<sequence length="467" mass="50565">MSNKMWGGRFGEGPDAIMEEINVSIDVDRHLYAQDIAASKVHAEMLAAQGIIAANDAKKIGKGLDTILSEIRNDSFDFKQALEDIHMNVESRLGELIGPAAGRLHTARSRNDQVATDFRLYVRDIIDETDEALAAFQHALATRALEFAGTVMPGFTHLQTAQPVTFGHHLLAYVEMAARDRGRFADARRRLNESPLGAAALAGTSFPIDRHATAKGLGFDRPMANSLDAVSDRDFVLETLSAAAIASTHLSRFAEEMVIWTSPLVGLVRLSDKFTTGSSIMPQKRNPDAAELVRAKTGRVVGALTGLLVVMKGLPLAYQKDMQEDKQGAMEAFSALSLAIRAMTGMVADLVPDETRMKAAAGDGYATATDLADWLVRTLKMPFRDAHHVTGRIVAAASKQGVALHELPLSAMQTVEPRITRDALAVLSVEASVKSRTSYGGTAPKNVRTQANAWLKRLEKGRKPGRS</sequence>
<dbReference type="InterPro" id="IPR009049">
    <property type="entry name" value="Argininosuccinate_lyase"/>
</dbReference>
<comment type="subcellular location">
    <subcellularLocation>
        <location evidence="7">Cytoplasm</location>
    </subcellularLocation>
</comment>
<proteinExistence type="inferred from homology"/>
<evidence type="ECO:0000256" key="7">
    <source>
        <dbReference type="HAMAP-Rule" id="MF_00006"/>
    </source>
</evidence>
<dbReference type="Proteomes" id="UP000318825">
    <property type="component" value="Unassembled WGS sequence"/>
</dbReference>
<dbReference type="InterPro" id="IPR000362">
    <property type="entry name" value="Fumarate_lyase_fam"/>
</dbReference>
<comment type="similarity">
    <text evidence="7">Belongs to the lyase 1 family. Argininosuccinate lyase subfamily.</text>
</comment>
<dbReference type="InterPro" id="IPR008948">
    <property type="entry name" value="L-Aspartase-like"/>
</dbReference>
<keyword evidence="4 7" id="KW-0055">Arginine biosynthesis</keyword>
<evidence type="ECO:0000259" key="8">
    <source>
        <dbReference type="Pfam" id="PF00206"/>
    </source>
</evidence>
<dbReference type="Gene3D" id="1.20.200.10">
    <property type="entry name" value="Fumarase/aspartase (Central domain)"/>
    <property type="match status" value="1"/>
</dbReference>
<dbReference type="Gene3D" id="1.10.40.30">
    <property type="entry name" value="Fumarase/aspartase (C-terminal domain)"/>
    <property type="match status" value="1"/>
</dbReference>
<dbReference type="EC" id="4.3.2.1" evidence="3 7"/>
<dbReference type="NCBIfam" id="TIGR00838">
    <property type="entry name" value="argH"/>
    <property type="match status" value="1"/>
</dbReference>
<keyword evidence="6 7" id="KW-0456">Lyase</keyword>
<comment type="caution">
    <text evidence="10">The sequence shown here is derived from an EMBL/GenBank/DDBJ whole genome shotgun (WGS) entry which is preliminary data.</text>
</comment>
<organism evidence="10 11">
    <name type="scientific">Nitrobacter winogradskyi</name>
    <name type="common">Nitrobacter agilis</name>
    <dbReference type="NCBI Taxonomy" id="913"/>
    <lineage>
        <taxon>Bacteria</taxon>
        <taxon>Pseudomonadati</taxon>
        <taxon>Pseudomonadota</taxon>
        <taxon>Alphaproteobacteria</taxon>
        <taxon>Hyphomicrobiales</taxon>
        <taxon>Nitrobacteraceae</taxon>
        <taxon>Nitrobacter</taxon>
    </lineage>
</organism>
<evidence type="ECO:0000256" key="3">
    <source>
        <dbReference type="ARBA" id="ARBA00012338"/>
    </source>
</evidence>